<dbReference type="AlphaFoldDB" id="A0A226D8M5"/>
<comment type="caution">
    <text evidence="2">The sequence shown here is derived from an EMBL/GenBank/DDBJ whole genome shotgun (WGS) entry which is preliminary data.</text>
</comment>
<reference evidence="2 3" key="1">
    <citation type="submission" date="2015-12" db="EMBL/GenBank/DDBJ databases">
        <title>The genome of Folsomia candida.</title>
        <authorList>
            <person name="Faddeeva A."/>
            <person name="Derks M.F."/>
            <person name="Anvar Y."/>
            <person name="Smit S."/>
            <person name="Van Straalen N."/>
            <person name="Roelofs D."/>
        </authorList>
    </citation>
    <scope>NUCLEOTIDE SEQUENCE [LARGE SCALE GENOMIC DNA]</scope>
    <source>
        <strain evidence="2 3">VU population</strain>
        <tissue evidence="2">Whole body</tissue>
    </source>
</reference>
<keyword evidence="1" id="KW-1133">Transmembrane helix</keyword>
<sequence length="401" mass="45388">METLRFCFDSLYKVIKKLFIAIITITVIILYMPLVSFFYIVRQTVAVLGRFFLGLKIVPLFDTVLASEDVYCTKALTLSVTLVVNVPVIDKQGIEQMVQENLLEKQDNDGNLQLPELKCALRSFMGYLFWKPVDNFSLADHVFLYEDTRLPMPDWSDPDALRKLASQTLRYRCWKKGSPLWEIILLNNVPVSHLPNNTSNGSLLIWISTAISSRADGRLWHIQGFNAIIYDRKYDRVKESVVPTTVSACDGKMTWAKIQAMLGAPFRLAELCLPLINCPLKLAPIFEGDGNKILAFGTTTFPLTELKAIRMKYDVDLTSVLVTVISGGIRRFLTKYEQEGPNKLSIMCPMPMPGHPDKLSNYVGGGIFPIPFREPNNIKRLRKTATVCQSFRDPSILPQLI</sequence>
<dbReference type="Proteomes" id="UP000198287">
    <property type="component" value="Unassembled WGS sequence"/>
</dbReference>
<dbReference type="EMBL" id="LNIX01000031">
    <property type="protein sequence ID" value="OXA40981.1"/>
    <property type="molecule type" value="Genomic_DNA"/>
</dbReference>
<name>A0A226D8M5_FOLCA</name>
<keyword evidence="3" id="KW-1185">Reference proteome</keyword>
<dbReference type="OrthoDB" id="619536at2759"/>
<evidence type="ECO:0000313" key="2">
    <source>
        <dbReference type="EMBL" id="OXA40981.1"/>
    </source>
</evidence>
<gene>
    <name evidence="2" type="ORF">Fcan01_24367</name>
</gene>
<accession>A0A226D8M5</accession>
<protein>
    <submittedName>
        <fullName evidence="2">Uncharacterized protein</fullName>
    </submittedName>
</protein>
<proteinExistence type="predicted"/>
<evidence type="ECO:0000313" key="3">
    <source>
        <dbReference type="Proteomes" id="UP000198287"/>
    </source>
</evidence>
<keyword evidence="1" id="KW-0472">Membrane</keyword>
<feature type="transmembrane region" description="Helical" evidence="1">
    <location>
        <begin position="18"/>
        <end position="41"/>
    </location>
</feature>
<organism evidence="2 3">
    <name type="scientific">Folsomia candida</name>
    <name type="common">Springtail</name>
    <dbReference type="NCBI Taxonomy" id="158441"/>
    <lineage>
        <taxon>Eukaryota</taxon>
        <taxon>Metazoa</taxon>
        <taxon>Ecdysozoa</taxon>
        <taxon>Arthropoda</taxon>
        <taxon>Hexapoda</taxon>
        <taxon>Collembola</taxon>
        <taxon>Entomobryomorpha</taxon>
        <taxon>Isotomoidea</taxon>
        <taxon>Isotomidae</taxon>
        <taxon>Proisotominae</taxon>
        <taxon>Folsomia</taxon>
    </lineage>
</organism>
<evidence type="ECO:0000256" key="1">
    <source>
        <dbReference type="SAM" id="Phobius"/>
    </source>
</evidence>
<keyword evidence="1" id="KW-0812">Transmembrane</keyword>